<evidence type="ECO:0000313" key="10">
    <source>
        <dbReference type="Proteomes" id="UP000298646"/>
    </source>
</evidence>
<dbReference type="Proteomes" id="UP000222296">
    <property type="component" value="Chromosome Circular"/>
</dbReference>
<organism evidence="7 12">
    <name type="scientific">Agrobacterium tumefaciens</name>
    <dbReference type="NCBI Taxonomy" id="358"/>
    <lineage>
        <taxon>Bacteria</taxon>
        <taxon>Pseudomonadati</taxon>
        <taxon>Pseudomonadota</taxon>
        <taxon>Alphaproteobacteria</taxon>
        <taxon>Hyphomicrobiales</taxon>
        <taxon>Rhizobiaceae</taxon>
        <taxon>Rhizobium/Agrobacterium group</taxon>
        <taxon>Agrobacterium</taxon>
        <taxon>Agrobacterium tumefaciens complex</taxon>
    </lineage>
</organism>
<dbReference type="EMBL" id="JAVDSW010000001">
    <property type="protein sequence ID" value="MDR6701085.1"/>
    <property type="molecule type" value="Genomic_DNA"/>
</dbReference>
<dbReference type="Proteomes" id="UP001265315">
    <property type="component" value="Unassembled WGS sequence"/>
</dbReference>
<dbReference type="eggNOG" id="COG5457">
    <property type="taxonomic scope" value="Bacteria"/>
</dbReference>
<reference evidence="6" key="6">
    <citation type="submission" date="2019-07" db="EMBL/GenBank/DDBJ databases">
        <authorList>
            <person name="Poret-Peterson A.T."/>
            <person name="Bhatnagar S."/>
            <person name="Chen L."/>
            <person name="McClean A.E."/>
            <person name="Kluepfel D.A."/>
        </authorList>
    </citation>
    <scope>NUCLEOTIDE SEQUENCE</scope>
    <source>
        <strain evidence="6">186</strain>
    </source>
</reference>
<name>A0A024IXE2_AGRTU</name>
<dbReference type="EMBL" id="CP026924">
    <property type="protein sequence ID" value="AVH41746.1"/>
    <property type="molecule type" value="Genomic_DNA"/>
</dbReference>
<reference evidence="3" key="7">
    <citation type="submission" date="2023-07" db="EMBL/GenBank/DDBJ databases">
        <title>Sorghum-associated microbial communities from plants grown in Nebraska, USA.</title>
        <authorList>
            <person name="Schachtman D."/>
        </authorList>
    </citation>
    <scope>NUCLEOTIDE SEQUENCE</scope>
    <source>
        <strain evidence="3">1457</strain>
    </source>
</reference>
<dbReference type="Pfam" id="PF06568">
    <property type="entry name" value="YjiS-like"/>
    <property type="match status" value="1"/>
</dbReference>
<evidence type="ECO:0000313" key="5">
    <source>
        <dbReference type="EMBL" id="QCL99836.1"/>
    </source>
</evidence>
<dbReference type="OrthoDB" id="8244198at2"/>
<dbReference type="InterPro" id="IPR009506">
    <property type="entry name" value="YjiS-like"/>
</dbReference>
<dbReference type="Proteomes" id="UP000298649">
    <property type="component" value="Chromosome circular"/>
</dbReference>
<evidence type="ECO:0000313" key="4">
    <source>
        <dbReference type="EMBL" id="QCL93926.1"/>
    </source>
</evidence>
<evidence type="ECO:0000313" key="8">
    <source>
        <dbReference type="Proteomes" id="UP000222296"/>
    </source>
</evidence>
<reference evidence="2 9" key="2">
    <citation type="submission" date="2018-02" db="EMBL/GenBank/DDBJ databases">
        <title>Complete genome sequence of Agrobacterium tumefaciens 1D1609.</title>
        <authorList>
            <person name="Cho S.-T."/>
            <person name="Haryono M."/>
            <person name="Chang H.-H."/>
            <person name="Santos M.N."/>
            <person name="Lai E.-M."/>
            <person name="Kuo C.-H."/>
        </authorList>
    </citation>
    <scope>NUCLEOTIDE SEQUENCE [LARGE SCALE GENOMIC DNA]</scope>
    <source>
        <strain evidence="2 9">1D1609</strain>
    </source>
</reference>
<gene>
    <name evidence="2" type="ORF">At1D1609_16920</name>
    <name evidence="5" type="ORF">CFBP6624_06605</name>
    <name evidence="4" type="ORF">CFBP7129_06770</name>
    <name evidence="6" type="ORF">CG010_006560</name>
    <name evidence="7" type="ORF">EXN61_22695</name>
    <name evidence="3" type="ORF">J2W61_000913</name>
</gene>
<evidence type="ECO:0000313" key="12">
    <source>
        <dbReference type="Proteomes" id="UP000317023"/>
    </source>
</evidence>
<reference evidence="4 11" key="5">
    <citation type="submission" date="2019-04" db="EMBL/GenBank/DDBJ databases">
        <title>Complete genome sequence of Agrobacterium tumefaciens CFBP7129.</title>
        <authorList>
            <person name="Haryono M."/>
            <person name="Lin Y.-C."/>
            <person name="Lai E.-M."/>
            <person name="Kuo C.-H."/>
        </authorList>
    </citation>
    <scope>NUCLEOTIDE SEQUENCE [LARGE SCALE GENOMIC DNA]</scope>
    <source>
        <strain evidence="4 11">CFBP7129</strain>
    </source>
</reference>
<reference evidence="5 10" key="4">
    <citation type="submission" date="2019-04" db="EMBL/GenBank/DDBJ databases">
        <title>Complete genome sequence of Agrobacterium tumefaciens CFBP6624.</title>
        <authorList>
            <person name="Haryono M."/>
            <person name="Lin Y.-C."/>
            <person name="Lai E.-M."/>
            <person name="Kuo C.-H."/>
        </authorList>
    </citation>
    <scope>NUCLEOTIDE SEQUENCE [LARGE SCALE GENOMIC DNA]</scope>
    <source>
        <strain evidence="5 10">CFBP6624</strain>
    </source>
</reference>
<evidence type="ECO:0000313" key="2">
    <source>
        <dbReference type="EMBL" id="AVH41746.1"/>
    </source>
</evidence>
<evidence type="ECO:0000313" key="11">
    <source>
        <dbReference type="Proteomes" id="UP000298649"/>
    </source>
</evidence>
<dbReference type="EMBL" id="SGOE01000008">
    <property type="protein sequence ID" value="TRB03654.1"/>
    <property type="molecule type" value="Genomic_DNA"/>
</dbReference>
<evidence type="ECO:0000313" key="6">
    <source>
        <dbReference type="EMBL" id="QDY93815.1"/>
    </source>
</evidence>
<dbReference type="RefSeq" id="WP_003495735.1">
    <property type="nucleotide sequence ID" value="NZ_CCAN010000007.1"/>
</dbReference>
<dbReference type="Proteomes" id="UP000298646">
    <property type="component" value="Chromosome circular"/>
</dbReference>
<protein>
    <submittedName>
        <fullName evidence="7">DUF1127 domain-containing protein</fullName>
    </submittedName>
    <submittedName>
        <fullName evidence="3">Uncharacterized protein YjiS (DUF1127 family)</fullName>
    </submittedName>
</protein>
<proteinExistence type="predicted"/>
<evidence type="ECO:0000313" key="7">
    <source>
        <dbReference type="EMBL" id="TRB03654.1"/>
    </source>
</evidence>
<evidence type="ECO:0000313" key="3">
    <source>
        <dbReference type="EMBL" id="MDR6701085.1"/>
    </source>
</evidence>
<reference evidence="6 8" key="1">
    <citation type="journal article" date="2017" name="Genome Announc.">
        <title>Draft Genome Sequence of Agrobacterium tumefaciens Biovar 1 Strain 186, Isolated from Walnut.</title>
        <authorList>
            <person name="Poret-Peterson A.T."/>
            <person name="Bhatnagar S."/>
            <person name="McClean A.E."/>
            <person name="Kluepfel D.A."/>
        </authorList>
    </citation>
    <scope>NUCLEOTIDE SEQUENCE [LARGE SCALE GENOMIC DNA]</scope>
    <source>
        <strain evidence="6 8">186</strain>
    </source>
</reference>
<reference evidence="7 12" key="3">
    <citation type="journal article" date="2019" name="Appl. Microbiol. Biotechnol.">
        <title>Differential efficiency of wild type rhizogenic strains for rol gene transformation of plants.</title>
        <authorList>
            <person name="Desmet S."/>
            <person name="De Keyser E."/>
            <person name="Van Vaerenbergh J."/>
            <person name="Baeyen S."/>
            <person name="Van Huylenbroeck J."/>
            <person name="Geelen D."/>
            <person name="Dhooghe E."/>
        </authorList>
    </citation>
    <scope>NUCLEOTIDE SEQUENCE [LARGE SCALE GENOMIC DNA]</scope>
    <source>
        <strain evidence="7 12">MAFF210266</strain>
    </source>
</reference>
<dbReference type="GeneID" id="61454913"/>
<dbReference type="EMBL" id="CP039907">
    <property type="protein sequence ID" value="QCL99836.1"/>
    <property type="molecule type" value="Genomic_DNA"/>
</dbReference>
<dbReference type="Proteomes" id="UP000237717">
    <property type="component" value="Chromosome I"/>
</dbReference>
<dbReference type="Proteomes" id="UP000317023">
    <property type="component" value="Unassembled WGS sequence"/>
</dbReference>
<sequence>MNPIRIAKNWISYRRTINELGSLSNQALSDIGLTRYDIRNVAARSFR</sequence>
<dbReference type="AlphaFoldDB" id="A0A024IXE2"/>
<evidence type="ECO:0000313" key="9">
    <source>
        <dbReference type="Proteomes" id="UP000237717"/>
    </source>
</evidence>
<dbReference type="EMBL" id="CP039922">
    <property type="protein sequence ID" value="QCL93926.1"/>
    <property type="molecule type" value="Genomic_DNA"/>
</dbReference>
<feature type="domain" description="YjiS-like" evidence="1">
    <location>
        <begin position="4"/>
        <end position="39"/>
    </location>
</feature>
<evidence type="ECO:0000259" key="1">
    <source>
        <dbReference type="Pfam" id="PF06568"/>
    </source>
</evidence>
<dbReference type="EMBL" id="CP042274">
    <property type="protein sequence ID" value="QDY93815.1"/>
    <property type="molecule type" value="Genomic_DNA"/>
</dbReference>
<accession>A0A024IXE2</accession>